<dbReference type="STRING" id="37001.A0A1A9W8J5"/>
<dbReference type="AlphaFoldDB" id="A0A1A9W8J5"/>
<evidence type="ECO:0000256" key="1">
    <source>
        <dbReference type="SAM" id="MobiDB-lite"/>
    </source>
</evidence>
<feature type="compositionally biased region" description="Low complexity" evidence="1">
    <location>
        <begin position="23"/>
        <end position="35"/>
    </location>
</feature>
<evidence type="ECO:0000313" key="2">
    <source>
        <dbReference type="EnsemblMetazoa" id="GBRI010124-PA"/>
    </source>
</evidence>
<sequence length="126" mass="13334">MVNRSNNSNNNNNGNNGNGGNGPAADAAASVNNRRNAANAAAAAAAEGAAAAEWVHEDMDHFSFDDSDRFEEDSLCSWSSEPESLYNNWRGWKKPSNYGLGNGSTTVGAADVANNTRENTVTGFKY</sequence>
<feature type="compositionally biased region" description="Low complexity" evidence="1">
    <location>
        <begin position="1"/>
        <end position="15"/>
    </location>
</feature>
<reference evidence="3" key="1">
    <citation type="submission" date="2014-03" db="EMBL/GenBank/DDBJ databases">
        <authorList>
            <person name="Aksoy S."/>
            <person name="Warren W."/>
            <person name="Wilson R.K."/>
        </authorList>
    </citation>
    <scope>NUCLEOTIDE SEQUENCE [LARGE SCALE GENOMIC DNA]</scope>
    <source>
        <strain evidence="3">IAEA</strain>
    </source>
</reference>
<name>A0A1A9W8J5_9MUSC</name>
<dbReference type="Proteomes" id="UP000091820">
    <property type="component" value="Unassembled WGS sequence"/>
</dbReference>
<accession>A0A1A9W8J5</accession>
<feature type="region of interest" description="Disordered" evidence="1">
    <location>
        <begin position="1"/>
        <end position="35"/>
    </location>
</feature>
<keyword evidence="3" id="KW-1185">Reference proteome</keyword>
<proteinExistence type="predicted"/>
<reference evidence="2" key="2">
    <citation type="submission" date="2020-05" db="UniProtKB">
        <authorList>
            <consortium name="EnsemblMetazoa"/>
        </authorList>
    </citation>
    <scope>IDENTIFICATION</scope>
    <source>
        <strain evidence="2">IAEA</strain>
    </source>
</reference>
<protein>
    <submittedName>
        <fullName evidence="2">Uncharacterized protein</fullName>
    </submittedName>
</protein>
<dbReference type="VEuPathDB" id="VectorBase:GBRI010124"/>
<organism evidence="2 3">
    <name type="scientific">Glossina brevipalpis</name>
    <dbReference type="NCBI Taxonomy" id="37001"/>
    <lineage>
        <taxon>Eukaryota</taxon>
        <taxon>Metazoa</taxon>
        <taxon>Ecdysozoa</taxon>
        <taxon>Arthropoda</taxon>
        <taxon>Hexapoda</taxon>
        <taxon>Insecta</taxon>
        <taxon>Pterygota</taxon>
        <taxon>Neoptera</taxon>
        <taxon>Endopterygota</taxon>
        <taxon>Diptera</taxon>
        <taxon>Brachycera</taxon>
        <taxon>Muscomorpha</taxon>
        <taxon>Hippoboscoidea</taxon>
        <taxon>Glossinidae</taxon>
        <taxon>Glossina</taxon>
    </lineage>
</organism>
<dbReference type="EnsemblMetazoa" id="GBRI010124-RA">
    <property type="protein sequence ID" value="GBRI010124-PA"/>
    <property type="gene ID" value="GBRI010124"/>
</dbReference>
<evidence type="ECO:0000313" key="3">
    <source>
        <dbReference type="Proteomes" id="UP000091820"/>
    </source>
</evidence>